<reference evidence="2" key="1">
    <citation type="submission" date="2022-12" db="EMBL/GenBank/DDBJ databases">
        <title>Draft genome assemblies for two species of Escallonia (Escalloniales).</title>
        <authorList>
            <person name="Chanderbali A."/>
            <person name="Dervinis C."/>
            <person name="Anghel I."/>
            <person name="Soltis D."/>
            <person name="Soltis P."/>
            <person name="Zapata F."/>
        </authorList>
    </citation>
    <scope>NUCLEOTIDE SEQUENCE</scope>
    <source>
        <strain evidence="2">UCBG92.1500</strain>
        <tissue evidence="2">Leaf</tissue>
    </source>
</reference>
<dbReference type="GO" id="GO:0043531">
    <property type="term" value="F:ADP binding"/>
    <property type="evidence" value="ECO:0007669"/>
    <property type="project" value="InterPro"/>
</dbReference>
<comment type="caution">
    <text evidence="2">The sequence shown here is derived from an EMBL/GenBank/DDBJ whole genome shotgun (WGS) entry which is preliminary data.</text>
</comment>
<dbReference type="EMBL" id="JAVXUO010003232">
    <property type="protein sequence ID" value="KAK2965077.1"/>
    <property type="molecule type" value="Genomic_DNA"/>
</dbReference>
<evidence type="ECO:0000313" key="3">
    <source>
        <dbReference type="Proteomes" id="UP001187471"/>
    </source>
</evidence>
<gene>
    <name evidence="2" type="ORF">RJ640_012551</name>
</gene>
<dbReference type="InterPro" id="IPR002182">
    <property type="entry name" value="NB-ARC"/>
</dbReference>
<keyword evidence="3" id="KW-1185">Reference proteome</keyword>
<evidence type="ECO:0000313" key="2">
    <source>
        <dbReference type="EMBL" id="KAK2965077.1"/>
    </source>
</evidence>
<dbReference type="Pfam" id="PF00931">
    <property type="entry name" value="NB-ARC"/>
    <property type="match status" value="1"/>
</dbReference>
<sequence>MASLIILSNSVKEIIADAKKDGYDLQNPALVKWLGQVEKLDTEVALFVKASTTNNNGETLSRYCPSCCFSCKPGLEVTRKLKDVKQLINQCSLLRQRADAELKLGKQEVPKGQSIPGPSVPSKCLDSVLNSLNREDVNRIGVWGMVQIDIVERLKLDTTMEESMESTVRRIFQRLQLEEKLLLILDDVWEAVDLDHLGAPTNQHS</sequence>
<evidence type="ECO:0000259" key="1">
    <source>
        <dbReference type="Pfam" id="PF00931"/>
    </source>
</evidence>
<organism evidence="2 3">
    <name type="scientific">Escallonia rubra</name>
    <dbReference type="NCBI Taxonomy" id="112253"/>
    <lineage>
        <taxon>Eukaryota</taxon>
        <taxon>Viridiplantae</taxon>
        <taxon>Streptophyta</taxon>
        <taxon>Embryophyta</taxon>
        <taxon>Tracheophyta</taxon>
        <taxon>Spermatophyta</taxon>
        <taxon>Magnoliopsida</taxon>
        <taxon>eudicotyledons</taxon>
        <taxon>Gunneridae</taxon>
        <taxon>Pentapetalae</taxon>
        <taxon>asterids</taxon>
        <taxon>campanulids</taxon>
        <taxon>Escalloniales</taxon>
        <taxon>Escalloniaceae</taxon>
        <taxon>Escallonia</taxon>
    </lineage>
</organism>
<proteinExistence type="predicted"/>
<protein>
    <recommendedName>
        <fullName evidence="1">NB-ARC domain-containing protein</fullName>
    </recommendedName>
</protein>
<feature type="domain" description="NB-ARC" evidence="1">
    <location>
        <begin position="142"/>
        <end position="202"/>
    </location>
</feature>
<accession>A0AA88QA55</accession>
<name>A0AA88QA55_9ASTE</name>
<dbReference type="Proteomes" id="UP001187471">
    <property type="component" value="Unassembled WGS sequence"/>
</dbReference>
<dbReference type="AlphaFoldDB" id="A0AA88QA55"/>